<dbReference type="OrthoDB" id="3798348at2759"/>
<dbReference type="EMBL" id="ML977056">
    <property type="protein sequence ID" value="KAF1948522.1"/>
    <property type="molecule type" value="Genomic_DNA"/>
</dbReference>
<keyword evidence="1" id="KW-0472">Membrane</keyword>
<evidence type="ECO:0000313" key="3">
    <source>
        <dbReference type="Proteomes" id="UP000800035"/>
    </source>
</evidence>
<feature type="transmembrane region" description="Helical" evidence="1">
    <location>
        <begin position="91"/>
        <end position="114"/>
    </location>
</feature>
<evidence type="ECO:0000256" key="1">
    <source>
        <dbReference type="SAM" id="Phobius"/>
    </source>
</evidence>
<keyword evidence="3" id="KW-1185">Reference proteome</keyword>
<organism evidence="2 3">
    <name type="scientific">Byssothecium circinans</name>
    <dbReference type="NCBI Taxonomy" id="147558"/>
    <lineage>
        <taxon>Eukaryota</taxon>
        <taxon>Fungi</taxon>
        <taxon>Dikarya</taxon>
        <taxon>Ascomycota</taxon>
        <taxon>Pezizomycotina</taxon>
        <taxon>Dothideomycetes</taxon>
        <taxon>Pleosporomycetidae</taxon>
        <taxon>Pleosporales</taxon>
        <taxon>Massarineae</taxon>
        <taxon>Massarinaceae</taxon>
        <taxon>Byssothecium</taxon>
    </lineage>
</organism>
<protein>
    <submittedName>
        <fullName evidence="2">Uncharacterized protein</fullName>
    </submittedName>
</protein>
<gene>
    <name evidence="2" type="ORF">CC80DRAFT_584856</name>
</gene>
<dbReference type="InterPro" id="IPR027417">
    <property type="entry name" value="P-loop_NTPase"/>
</dbReference>
<keyword evidence="1" id="KW-1133">Transmembrane helix</keyword>
<dbReference type="Gene3D" id="3.40.50.300">
    <property type="entry name" value="P-loop containing nucleotide triphosphate hydrolases"/>
    <property type="match status" value="1"/>
</dbReference>
<proteinExistence type="predicted"/>
<name>A0A6A5T9X6_9PLEO</name>
<dbReference type="AlphaFoldDB" id="A0A6A5T9X6"/>
<dbReference type="Proteomes" id="UP000800035">
    <property type="component" value="Unassembled WGS sequence"/>
</dbReference>
<reference evidence="2" key="1">
    <citation type="journal article" date="2020" name="Stud. Mycol.">
        <title>101 Dothideomycetes genomes: a test case for predicting lifestyles and emergence of pathogens.</title>
        <authorList>
            <person name="Haridas S."/>
            <person name="Albert R."/>
            <person name="Binder M."/>
            <person name="Bloem J."/>
            <person name="Labutti K."/>
            <person name="Salamov A."/>
            <person name="Andreopoulos B."/>
            <person name="Baker S."/>
            <person name="Barry K."/>
            <person name="Bills G."/>
            <person name="Bluhm B."/>
            <person name="Cannon C."/>
            <person name="Castanera R."/>
            <person name="Culley D."/>
            <person name="Daum C."/>
            <person name="Ezra D."/>
            <person name="Gonzalez J."/>
            <person name="Henrissat B."/>
            <person name="Kuo A."/>
            <person name="Liang C."/>
            <person name="Lipzen A."/>
            <person name="Lutzoni F."/>
            <person name="Magnuson J."/>
            <person name="Mondo S."/>
            <person name="Nolan M."/>
            <person name="Ohm R."/>
            <person name="Pangilinan J."/>
            <person name="Park H.-J."/>
            <person name="Ramirez L."/>
            <person name="Alfaro M."/>
            <person name="Sun H."/>
            <person name="Tritt A."/>
            <person name="Yoshinaga Y."/>
            <person name="Zwiers L.-H."/>
            <person name="Turgeon B."/>
            <person name="Goodwin S."/>
            <person name="Spatafora J."/>
            <person name="Crous P."/>
            <person name="Grigoriev I."/>
        </authorList>
    </citation>
    <scope>NUCLEOTIDE SEQUENCE</scope>
    <source>
        <strain evidence="2">CBS 675.92</strain>
    </source>
</reference>
<keyword evidence="1" id="KW-0812">Transmembrane</keyword>
<evidence type="ECO:0000313" key="2">
    <source>
        <dbReference type="EMBL" id="KAF1948522.1"/>
    </source>
</evidence>
<accession>A0A6A5T9X6</accession>
<sequence length="115" mass="12976">MHRRQPKAKKNTIALCHDTKQRTGVRAGCTALRNLPKSQPCIGSYKPVVLMMLREALTNEFGEAIAYRAGYEHGIERSRTVDRWRSEDRRFILLASVTAFAESITLVEADMVVLG</sequence>